<organism evidence="2 3">
    <name type="scientific">Anaeramoeba flamelloides</name>
    <dbReference type="NCBI Taxonomy" id="1746091"/>
    <lineage>
        <taxon>Eukaryota</taxon>
        <taxon>Metamonada</taxon>
        <taxon>Anaeramoebidae</taxon>
        <taxon>Anaeramoeba</taxon>
    </lineage>
</organism>
<dbReference type="Gene3D" id="2.60.120.200">
    <property type="match status" value="9"/>
</dbReference>
<dbReference type="EMBL" id="JANTQA010000045">
    <property type="protein sequence ID" value="KAJ3433962.1"/>
    <property type="molecule type" value="Genomic_DNA"/>
</dbReference>
<feature type="compositionally biased region" description="Basic and acidic residues" evidence="1">
    <location>
        <begin position="1738"/>
        <end position="1748"/>
    </location>
</feature>
<feature type="region of interest" description="Disordered" evidence="1">
    <location>
        <begin position="1732"/>
        <end position="1763"/>
    </location>
</feature>
<feature type="region of interest" description="Disordered" evidence="1">
    <location>
        <begin position="430"/>
        <end position="454"/>
    </location>
</feature>
<dbReference type="SUPFAM" id="SSF49899">
    <property type="entry name" value="Concanavalin A-like lectins/glucanases"/>
    <property type="match status" value="9"/>
</dbReference>
<reference evidence="2" key="1">
    <citation type="submission" date="2022-08" db="EMBL/GenBank/DDBJ databases">
        <title>Novel sulphate-reducing endosymbionts in the free-living metamonad Anaeramoeba.</title>
        <authorList>
            <person name="Jerlstrom-Hultqvist J."/>
            <person name="Cepicka I."/>
            <person name="Gallot-Lavallee L."/>
            <person name="Salas-Leiva D."/>
            <person name="Curtis B.A."/>
            <person name="Zahonova K."/>
            <person name="Pipaliya S."/>
            <person name="Dacks J."/>
            <person name="Roger A.J."/>
        </authorList>
    </citation>
    <scope>NUCLEOTIDE SEQUENCE</scope>
    <source>
        <strain evidence="2">Busselton2</strain>
    </source>
</reference>
<evidence type="ECO:0000313" key="3">
    <source>
        <dbReference type="Proteomes" id="UP001146793"/>
    </source>
</evidence>
<evidence type="ECO:0000256" key="1">
    <source>
        <dbReference type="SAM" id="MobiDB-lite"/>
    </source>
</evidence>
<dbReference type="PANTHER" id="PTHR36812">
    <property type="entry name" value="NEUROFILAMENT TRIPLET M PROTEIN-LIKE PROTEIN"/>
    <property type="match status" value="1"/>
</dbReference>
<sequence length="1954" mass="228112">MEQMANYSEYRIFSKAIDLKGPSMKKLKISPLIIESDLGGILPKQNQVNYGISMGLKIDKKHKEWRSIFHNGLINNDRTPGIWIHPNLTTIHFRHGSSAQRNDGVDLQDFQFELNTWYHWTVSVCGSRVVHYVNGKIVQEGNLQGEALMPINDCWLVDPWHQSAEGISISDFCWFPFGISEEFVQSFFLNNPISLDKNIIKLETKIKIKKEIETQEIEKNPQEEEEKQQFILLQSINPNISGNDYKIIKNIIPLKGSPMKQFKISPIQIESNLGGIKPKKGKVHYGISMWIKIDQKDNEWRSIFHNGLRNNHRTPGIWIIPNSTSIHFRHDSTLQENDGLDLHKVPTSLNTWYHWAVSVCGSQVAHYVNGKLVHKGKLQGEALRPINDCWLVDPWHKSAEGISISDFCWFPFGISKKFVKKVFKNNPISKKKKKRLKKKKKDKEEEKNQEEVENQEEEVEKQKILLKIFNPNIRWDDFKIIKNIIPLKGPSMKKFKISPIQIESNLGGIKPKENQVNYGISMWIKIDKKYKEHRSIFHNGLRNNHRTPGIWIHPNSTTIHFRHGSNAQKNDGIDLLRFELKLNTWYHWTVSVCGFRVVHYVNGKFVQKGNLQGEALMPINDCWLVDPWHKSAEGISISDFCWFPFGISEEFVQSIYINNPISKKIRKLEFAISNFKPNIKWDGYKIIKKIIPLKGPSMKKLKISPIQIESDLGGIKPKKDQVNYGISMWLKIDKKHKEWRSIFHNGLINNHRTPGIWIIPNDTLIHFRHDSTVQENDGIDLQEFRFELNTWYHWVVSVCGFRVVHYVNGKFVKKGNLQGEALRPTKDCWLVDPWHKSAEGIIISDLCWFPFGISEDFVQSIYLNNPISMKNLKNEKNKDKKDDREIEKNIISNFNPNIKWDDFKIIKNIIPLKGPSMKKFKISPIQIESDLGGIKPKKDKVHYGISMWIKIDKKHKETRSIFHNGLRNNHRTPGIWIHSNSNLIHFRHDSTAQKNDGIDLHEFQFELNTWYHWVVSVYGFRLVHYVNGKIVKIGNLQGEALMPINDCWLVDPWYKSAEGISISDLCWFPFGISEDFVKLIYLNNPISQEIEKNPEEEDIKNIKKNLYPNIKWDDYKIIKNIIPLKGPSMKKFKISPIQIESNLGGIKPKKGKVHYGISMWLKINKKYKEHRSIFHNGLINNHRTPGIWIHPNSTLIHFRHDSNVQENDGIDLHEFQFELNTWYHWTVSVYGFRVVHYVNGKFVKKANLQGEALRPINDCWLVDPWHKSAEGISISDFCWFPFGISEDFVQSIYINNTISLKKIKKIDQEDQENKKNVIQNLNPNIKWDDYKIIKNIIPLKGPSMKKFKISPIQIESDLGGIKPKKDQVNYGISMWIKIDQKHKETRSIFHNGLRNNHRTPGIWIHSNSTLIHFRHDSNVQKNDGIDLHGFQFELNTWYHWVVSVYGFRVVHYVNGKFVKKGNLQGEALRPINDCWLVDPWHKSAEGISISDFCWFPFGISEDFVQSIYINNTIPKKLNKKIANEIQTKYIIKNLNPNIRWDDYKIIKNIIPLKGPSMKKLKISPIQIESNLGGIKPKQNQVNYGISMWIKIDKKHKETRSIFHNGLINNHRTPGIWIHSNSTLIHFRHDSNVQENDGIDLHEFQFELNTWYHWTVSVYGFRVFHYVNGKIVKIGNLQGEALRPINDCWLVDPWHKSAEGISISDLCWFPFGISEDFVKLIYLNNPISMKLKKKKKKGKEKEQNQKEEKNQEEEDKGKKTIQNSNPNIKWDDFIIIKKSIQLKGPSMKKFKISPIQIESDLGGIKPKKGKVHYGISMWIKIDKKHKETRSIFHNGLRNNHRTPGIWIHSNSTSIHFRHDSTARGNDGIDLHEFHFELDTWYHWVVSVCGFRVVHYVNGNLVKIGNLEGEALMPINDCWLVDPWHKSAEGISINNLCWFPFGISEDFVKLIYQKYK</sequence>
<dbReference type="Pfam" id="PF13385">
    <property type="entry name" value="Laminin_G_3"/>
    <property type="match status" value="6"/>
</dbReference>
<feature type="compositionally biased region" description="Basic residues" evidence="1">
    <location>
        <begin position="430"/>
        <end position="441"/>
    </location>
</feature>
<proteinExistence type="predicted"/>
<accession>A0AAV7YVS9</accession>
<dbReference type="Proteomes" id="UP001146793">
    <property type="component" value="Unassembled WGS sequence"/>
</dbReference>
<dbReference type="InterPro" id="IPR013320">
    <property type="entry name" value="ConA-like_dom_sf"/>
</dbReference>
<gene>
    <name evidence="2" type="ORF">M0812_20019</name>
</gene>
<evidence type="ECO:0000313" key="2">
    <source>
        <dbReference type="EMBL" id="KAJ3433962.1"/>
    </source>
</evidence>
<protein>
    <submittedName>
        <fullName evidence="2">Ookinete protein</fullName>
    </submittedName>
</protein>
<comment type="caution">
    <text evidence="2">The sequence shown here is derived from an EMBL/GenBank/DDBJ whole genome shotgun (WGS) entry which is preliminary data.</text>
</comment>
<name>A0AAV7YVS9_9EUKA</name>
<dbReference type="PANTHER" id="PTHR36812:SF9">
    <property type="entry name" value="MYB-LIKE PROTEIN X ISOFORM X1"/>
    <property type="match status" value="1"/>
</dbReference>